<comment type="caution">
    <text evidence="4">The sequence shown here is derived from an EMBL/GenBank/DDBJ whole genome shotgun (WGS) entry which is preliminary data.</text>
</comment>
<evidence type="ECO:0000256" key="3">
    <source>
        <dbReference type="SAM" id="MobiDB-lite"/>
    </source>
</evidence>
<accession>A0AAD4PFA2</accession>
<name>A0AAD4PFA2_PERFH</name>
<dbReference type="PANTHER" id="PTHR33142">
    <property type="entry name" value="CYCLIN-DEPENDENT PROTEIN KINASE INHIBITOR SMR13"/>
    <property type="match status" value="1"/>
</dbReference>
<dbReference type="InterPro" id="IPR040389">
    <property type="entry name" value="SMR"/>
</dbReference>
<proteinExistence type="predicted"/>
<dbReference type="EMBL" id="SDAM02000001">
    <property type="protein sequence ID" value="KAH6838269.1"/>
    <property type="molecule type" value="Genomic_DNA"/>
</dbReference>
<evidence type="ECO:0000256" key="2">
    <source>
        <dbReference type="ARBA" id="ARBA00023306"/>
    </source>
</evidence>
<reference evidence="4 5" key="1">
    <citation type="journal article" date="2021" name="Nat. Commun.">
        <title>Incipient diploidization of the medicinal plant Perilla within 10,000 years.</title>
        <authorList>
            <person name="Zhang Y."/>
            <person name="Shen Q."/>
            <person name="Leng L."/>
            <person name="Zhang D."/>
            <person name="Chen S."/>
            <person name="Shi Y."/>
            <person name="Ning Z."/>
            <person name="Chen S."/>
        </authorList>
    </citation>
    <scope>NUCLEOTIDE SEQUENCE [LARGE SCALE GENOMIC DNA]</scope>
    <source>
        <strain evidence="5">cv. PC099</strain>
    </source>
</reference>
<evidence type="ECO:0000313" key="5">
    <source>
        <dbReference type="Proteomes" id="UP001190926"/>
    </source>
</evidence>
<protein>
    <submittedName>
        <fullName evidence="4">Uncharacterized protein</fullName>
    </submittedName>
</protein>
<dbReference type="PANTHER" id="PTHR33142:SF89">
    <property type="entry name" value="CYCLIN-DEPENDENT PROTEIN KINASE INHIBITOR SMR2"/>
    <property type="match status" value="1"/>
</dbReference>
<evidence type="ECO:0000256" key="1">
    <source>
        <dbReference type="ARBA" id="ARBA00023013"/>
    </source>
</evidence>
<dbReference type="Proteomes" id="UP001190926">
    <property type="component" value="Unassembled WGS sequence"/>
</dbReference>
<keyword evidence="2" id="KW-0131">Cell cycle</keyword>
<keyword evidence="1" id="KW-0649">Protein kinase inhibitor</keyword>
<dbReference type="AlphaFoldDB" id="A0AAD4PFA2"/>
<evidence type="ECO:0000313" key="4">
    <source>
        <dbReference type="EMBL" id="KAH6838269.1"/>
    </source>
</evidence>
<dbReference type="GO" id="GO:0032875">
    <property type="term" value="P:regulation of DNA endoreduplication"/>
    <property type="evidence" value="ECO:0007669"/>
    <property type="project" value="InterPro"/>
</dbReference>
<organism evidence="4 5">
    <name type="scientific">Perilla frutescens var. hirtella</name>
    <name type="common">Perilla citriodora</name>
    <name type="synonym">Perilla setoyensis</name>
    <dbReference type="NCBI Taxonomy" id="608512"/>
    <lineage>
        <taxon>Eukaryota</taxon>
        <taxon>Viridiplantae</taxon>
        <taxon>Streptophyta</taxon>
        <taxon>Embryophyta</taxon>
        <taxon>Tracheophyta</taxon>
        <taxon>Spermatophyta</taxon>
        <taxon>Magnoliopsida</taxon>
        <taxon>eudicotyledons</taxon>
        <taxon>Gunneridae</taxon>
        <taxon>Pentapetalae</taxon>
        <taxon>asterids</taxon>
        <taxon>lamiids</taxon>
        <taxon>Lamiales</taxon>
        <taxon>Lamiaceae</taxon>
        <taxon>Nepetoideae</taxon>
        <taxon>Elsholtzieae</taxon>
        <taxon>Perilla</taxon>
    </lineage>
</organism>
<keyword evidence="5" id="KW-1185">Reference proteome</keyword>
<feature type="region of interest" description="Disordered" evidence="3">
    <location>
        <begin position="18"/>
        <end position="62"/>
    </location>
</feature>
<sequence>MAADLELRLPIIKISNSASDIGRDEEEDDQICRSSSEEDCRTPRSPRHMIPTALRCPPAPKKRRSSAACKRRLCELQFFEVVAREEVESLFQMVQVNSCFNGSTKRKCFI</sequence>
<gene>
    <name evidence="4" type="ORF">C2S53_019123</name>
</gene>
<dbReference type="GO" id="GO:0004860">
    <property type="term" value="F:protein kinase inhibitor activity"/>
    <property type="evidence" value="ECO:0007669"/>
    <property type="project" value="UniProtKB-KW"/>
</dbReference>